<evidence type="ECO:0000256" key="4">
    <source>
        <dbReference type="ARBA" id="ARBA00023136"/>
    </source>
</evidence>
<dbReference type="PANTHER" id="PTHR11863">
    <property type="entry name" value="STEROL DESATURASE"/>
    <property type="match status" value="1"/>
</dbReference>
<feature type="transmembrane region" description="Helical" evidence="5">
    <location>
        <begin position="173"/>
        <end position="194"/>
    </location>
</feature>
<dbReference type="GO" id="GO:0016020">
    <property type="term" value="C:membrane"/>
    <property type="evidence" value="ECO:0007669"/>
    <property type="project" value="UniProtKB-SubCell"/>
</dbReference>
<dbReference type="RefSeq" id="WP_160779893.1">
    <property type="nucleotide sequence ID" value="NZ_BAAAZF010000001.1"/>
</dbReference>
<dbReference type="GO" id="GO:0008610">
    <property type="term" value="P:lipid biosynthetic process"/>
    <property type="evidence" value="ECO:0007669"/>
    <property type="project" value="InterPro"/>
</dbReference>
<dbReference type="OrthoDB" id="9770329at2"/>
<feature type="transmembrane region" description="Helical" evidence="5">
    <location>
        <begin position="206"/>
        <end position="226"/>
    </location>
</feature>
<sequence length="396" mass="45328">MKIEEKIDRHADGFFRKLMRDLESPTKVRRFGSGWLSGFFALLLAVAGFGLVIALRFPDWFATPELEIVKEWGGFRVLLHGVLLASYALALLSLLLRPRKVLGMTALAIGLSAALLGGSSVQPEGGNSWGIFFGLDFFVVNLLATGFMFAPLERLAPHRREQRLFRQEWREDLFYFLVSTMFVQVLAFITLAPSEIINSSTSNWDAFRATVASLPWLVQFIIVLVVSDMAQYWYHRLFHQVPFLWGFHAIHHSAKSMDWLAGSRMHFVEVILLRTITSLPLFTLGFEASVMQAYIGFIYVWSSLLHANVGGDFNRLGHWIATPRFHHWHHGLEEEAFDVNFAIHFPWIDKLFGTFHLPEDRWPENYGIPEDVPRGYAGQFLYPWTRKGKVDAPPAE</sequence>
<gene>
    <name evidence="7" type="ORF">GRI94_12095</name>
</gene>
<dbReference type="Proteomes" id="UP000446786">
    <property type="component" value="Unassembled WGS sequence"/>
</dbReference>
<organism evidence="7 8">
    <name type="scientific">Parerythrobacter jejuensis</name>
    <dbReference type="NCBI Taxonomy" id="795812"/>
    <lineage>
        <taxon>Bacteria</taxon>
        <taxon>Pseudomonadati</taxon>
        <taxon>Pseudomonadota</taxon>
        <taxon>Alphaproteobacteria</taxon>
        <taxon>Sphingomonadales</taxon>
        <taxon>Erythrobacteraceae</taxon>
        <taxon>Parerythrobacter</taxon>
    </lineage>
</organism>
<keyword evidence="4 5" id="KW-0472">Membrane</keyword>
<feature type="transmembrane region" description="Helical" evidence="5">
    <location>
        <begin position="101"/>
        <end position="119"/>
    </location>
</feature>
<keyword evidence="2 5" id="KW-0812">Transmembrane</keyword>
<evidence type="ECO:0000313" key="8">
    <source>
        <dbReference type="Proteomes" id="UP000446786"/>
    </source>
</evidence>
<evidence type="ECO:0000256" key="1">
    <source>
        <dbReference type="ARBA" id="ARBA00004370"/>
    </source>
</evidence>
<feature type="transmembrane region" description="Helical" evidence="5">
    <location>
        <begin position="35"/>
        <end position="57"/>
    </location>
</feature>
<dbReference type="AlphaFoldDB" id="A0A845AP12"/>
<keyword evidence="8" id="KW-1185">Reference proteome</keyword>
<protein>
    <submittedName>
        <fullName evidence="7">Sterol desaturase family protein</fullName>
    </submittedName>
</protein>
<dbReference type="Pfam" id="PF04116">
    <property type="entry name" value="FA_hydroxylase"/>
    <property type="match status" value="1"/>
</dbReference>
<comment type="subcellular location">
    <subcellularLocation>
        <location evidence="1">Membrane</location>
    </subcellularLocation>
</comment>
<evidence type="ECO:0000313" key="7">
    <source>
        <dbReference type="EMBL" id="MXP32562.1"/>
    </source>
</evidence>
<dbReference type="InterPro" id="IPR050307">
    <property type="entry name" value="Sterol_Desaturase_Related"/>
</dbReference>
<accession>A0A845AP12</accession>
<proteinExistence type="predicted"/>
<reference evidence="7 8" key="1">
    <citation type="submission" date="2019-12" db="EMBL/GenBank/DDBJ databases">
        <title>Genomic-based taxomic classification of the family Erythrobacteraceae.</title>
        <authorList>
            <person name="Xu L."/>
        </authorList>
    </citation>
    <scope>NUCLEOTIDE SEQUENCE [LARGE SCALE GENOMIC DNA]</scope>
    <source>
        <strain evidence="7 8">JCM 16677</strain>
    </source>
</reference>
<feature type="transmembrane region" description="Helical" evidence="5">
    <location>
        <begin position="131"/>
        <end position="152"/>
    </location>
</feature>
<evidence type="ECO:0000259" key="6">
    <source>
        <dbReference type="Pfam" id="PF04116"/>
    </source>
</evidence>
<evidence type="ECO:0000256" key="5">
    <source>
        <dbReference type="SAM" id="Phobius"/>
    </source>
</evidence>
<evidence type="ECO:0000256" key="2">
    <source>
        <dbReference type="ARBA" id="ARBA00022692"/>
    </source>
</evidence>
<dbReference type="InterPro" id="IPR006694">
    <property type="entry name" value="Fatty_acid_hydroxylase"/>
</dbReference>
<evidence type="ECO:0000256" key="3">
    <source>
        <dbReference type="ARBA" id="ARBA00022989"/>
    </source>
</evidence>
<dbReference type="EMBL" id="WTYE01000001">
    <property type="protein sequence ID" value="MXP32562.1"/>
    <property type="molecule type" value="Genomic_DNA"/>
</dbReference>
<feature type="transmembrane region" description="Helical" evidence="5">
    <location>
        <begin position="77"/>
        <end position="96"/>
    </location>
</feature>
<dbReference type="GO" id="GO:0005506">
    <property type="term" value="F:iron ion binding"/>
    <property type="evidence" value="ECO:0007669"/>
    <property type="project" value="InterPro"/>
</dbReference>
<feature type="domain" description="Fatty acid hydroxylase" evidence="6">
    <location>
        <begin position="220"/>
        <end position="354"/>
    </location>
</feature>
<keyword evidence="3 5" id="KW-1133">Transmembrane helix</keyword>
<dbReference type="GO" id="GO:0016491">
    <property type="term" value="F:oxidoreductase activity"/>
    <property type="evidence" value="ECO:0007669"/>
    <property type="project" value="InterPro"/>
</dbReference>
<comment type="caution">
    <text evidence="7">The sequence shown here is derived from an EMBL/GenBank/DDBJ whole genome shotgun (WGS) entry which is preliminary data.</text>
</comment>
<name>A0A845AP12_9SPHN</name>